<evidence type="ECO:0000313" key="4">
    <source>
        <dbReference type="Proteomes" id="UP000076761"/>
    </source>
</evidence>
<feature type="coiled-coil region" evidence="1">
    <location>
        <begin position="548"/>
        <end position="636"/>
    </location>
</feature>
<organism evidence="3 4">
    <name type="scientific">Neolentinus lepideus HHB14362 ss-1</name>
    <dbReference type="NCBI Taxonomy" id="1314782"/>
    <lineage>
        <taxon>Eukaryota</taxon>
        <taxon>Fungi</taxon>
        <taxon>Dikarya</taxon>
        <taxon>Basidiomycota</taxon>
        <taxon>Agaricomycotina</taxon>
        <taxon>Agaricomycetes</taxon>
        <taxon>Gloeophyllales</taxon>
        <taxon>Gloeophyllaceae</taxon>
        <taxon>Neolentinus</taxon>
    </lineage>
</organism>
<reference evidence="3 4" key="1">
    <citation type="journal article" date="2016" name="Mol. Biol. Evol.">
        <title>Comparative Genomics of Early-Diverging Mushroom-Forming Fungi Provides Insights into the Origins of Lignocellulose Decay Capabilities.</title>
        <authorList>
            <person name="Nagy L.G."/>
            <person name="Riley R."/>
            <person name="Tritt A."/>
            <person name="Adam C."/>
            <person name="Daum C."/>
            <person name="Floudas D."/>
            <person name="Sun H."/>
            <person name="Yadav J.S."/>
            <person name="Pangilinan J."/>
            <person name="Larsson K.H."/>
            <person name="Matsuura K."/>
            <person name="Barry K."/>
            <person name="Labutti K."/>
            <person name="Kuo R."/>
            <person name="Ohm R.A."/>
            <person name="Bhattacharya S.S."/>
            <person name="Shirouzu T."/>
            <person name="Yoshinaga Y."/>
            <person name="Martin F.M."/>
            <person name="Grigoriev I.V."/>
            <person name="Hibbett D.S."/>
        </authorList>
    </citation>
    <scope>NUCLEOTIDE SEQUENCE [LARGE SCALE GENOMIC DNA]</scope>
    <source>
        <strain evidence="3 4">HHB14362 ss-1</strain>
    </source>
</reference>
<keyword evidence="4" id="KW-1185">Reference proteome</keyword>
<accession>A0A165W5F3</accession>
<dbReference type="Proteomes" id="UP000076761">
    <property type="component" value="Unassembled WGS sequence"/>
</dbReference>
<dbReference type="InParanoid" id="A0A165W5F3"/>
<dbReference type="OrthoDB" id="2289094at2759"/>
<sequence length="753" mass="81693">MVAPKRQATSRPSLPPTQNSRPPSSASVRAARVGASASISSMKDIKEDGRAIELQNKLKDVEAALKSKLDAISALESEATQLKSSLEVALADAAARQQTVDELQVAKTKAEEELEEVRASLASLQSEQGGGSAQLQAIHEELVAAKEAAAMQNDLVENLQSQIDTLQAEVAAARENLDVLRASNESATAEAAAVASIEHAALEKAKADLDAIQAESEALQKAHVAALEEAQTRVSELENKAAQADALAAEVAELTSEKDETANKLSELEIEILELKEAQEKAEDERTESLAHIKALEVQLAEATVATQQVLEEAKAKEEEHAQKLGDAEKSHFEALQAASDEQAKVMAQLETLKEELAQAQSAHEQAKADAQAAAEEHVQKLDEVEKFRLEKETELTQELERVKSELEGQEAAYNAKVDTVKAEHDQLLQEAFERAKSEAGSAHGEDLHALRAESQATIEQLREAHQLTIEGLKAEHEAALETQVKTLEKHITSLQLELKATQDDLLKAKAALVAAAPEVDALKVQLEEARNAASAVASSSPEHAAEVERLTEELTIAKDDLAALSDVLNVTRESISEMSSNHVKELEEAAKSRAEEVTKLRASHEQEVNALLREKEDLLLRLSDVEGELATVKAQTAAGPVASPKNNSNGHARTPSVTKDELQKLHEAHNLKLNDLQSEHARAVKALREELEIAQNKADELQQEVARKAMEIQYLEQDQEESQDQITRYVKLFGLKSFLGGIIALSVVYGLL</sequence>
<feature type="coiled-coil region" evidence="1">
    <location>
        <begin position="478"/>
        <end position="512"/>
    </location>
</feature>
<evidence type="ECO:0000313" key="3">
    <source>
        <dbReference type="EMBL" id="KZT30690.1"/>
    </source>
</evidence>
<dbReference type="STRING" id="1314782.A0A165W5F3"/>
<feature type="region of interest" description="Disordered" evidence="2">
    <location>
        <begin position="1"/>
        <end position="33"/>
    </location>
</feature>
<dbReference type="Gene3D" id="1.10.287.1490">
    <property type="match status" value="1"/>
</dbReference>
<keyword evidence="1" id="KW-0175">Coiled coil</keyword>
<gene>
    <name evidence="3" type="ORF">NEOLEDRAFT_1053426</name>
</gene>
<feature type="compositionally biased region" description="Polar residues" evidence="2">
    <location>
        <begin position="645"/>
        <end position="657"/>
    </location>
</feature>
<protein>
    <submittedName>
        <fullName evidence="3">Uncharacterized protein</fullName>
    </submittedName>
</protein>
<evidence type="ECO:0000256" key="2">
    <source>
        <dbReference type="SAM" id="MobiDB-lite"/>
    </source>
</evidence>
<dbReference type="AlphaFoldDB" id="A0A165W5F3"/>
<evidence type="ECO:0000256" key="1">
    <source>
        <dbReference type="SAM" id="Coils"/>
    </source>
</evidence>
<name>A0A165W5F3_9AGAM</name>
<feature type="compositionally biased region" description="Polar residues" evidence="2">
    <location>
        <begin position="7"/>
        <end position="19"/>
    </location>
</feature>
<feature type="compositionally biased region" description="Low complexity" evidence="2">
    <location>
        <begin position="20"/>
        <end position="33"/>
    </location>
</feature>
<proteinExistence type="predicted"/>
<feature type="coiled-coil region" evidence="1">
    <location>
        <begin position="660"/>
        <end position="719"/>
    </location>
</feature>
<feature type="region of interest" description="Disordered" evidence="2">
    <location>
        <begin position="358"/>
        <end position="378"/>
    </location>
</feature>
<feature type="region of interest" description="Disordered" evidence="2">
    <location>
        <begin position="636"/>
        <end position="657"/>
    </location>
</feature>
<dbReference type="EMBL" id="KV425551">
    <property type="protein sequence ID" value="KZT30690.1"/>
    <property type="molecule type" value="Genomic_DNA"/>
</dbReference>